<feature type="chain" id="PRO_5019320144" evidence="4">
    <location>
        <begin position="28"/>
        <end position="521"/>
    </location>
</feature>
<reference evidence="6 7" key="1">
    <citation type="submission" date="2018-09" db="EMBL/GenBank/DDBJ databases">
        <authorList>
            <person name="Le Fleche-Mateos A."/>
        </authorList>
    </citation>
    <scope>NUCLEOTIDE SEQUENCE [LARGE SCALE GENOMIC DNA]</scope>
    <source>
        <strain evidence="6 7">DSM 27399</strain>
    </source>
</reference>
<keyword evidence="3 4" id="KW-0732">Signal</keyword>
<dbReference type="Proteomes" id="UP000284908">
    <property type="component" value="Unassembled WGS sequence"/>
</dbReference>
<dbReference type="AlphaFoldDB" id="A0A419NAY2"/>
<sequence>MRKSVLAGVLSSALATLFVFNTPFAQAADLKIGLAASTTSMDPQFYVGGANSAMARNIFDGLVNQDEKQHITPALAVSWKVINDTTWEFALRPGVKFHDGSDFTAKDVIASVKRVALASKNSPSAYTPYVNDIADVTEVNPLTVRIITKAPTPLLLNNLSRVAIMPARLETVGSQTLNEGKDVIGTGPFKFVSWTPDDNVVLARNDQYWGAKAQWDNVTLRVFKNPSARVAAMRSGDVDMIESVPTADGRDLGKQTRLHLESVAGNRILYLHPDQDRDVSPFAKGPDGSNPLKKREVREAMSLAINRQAMVDRIMDGQGVPASQLVPAGYFGYTPAIPAAVYDPAKAKQLLAQAGYPDGFTLTFHASNDRYPNDSKIAQALGQMFSRIGIKTDVVTMPGSVYFSRASKRDFSLIMGGAAIETGEASGVLGPLLETFGPNGGQGNRGRYSSPEFDKTLAKARETLDDGQREKLLQQATEIAMKDEGVIPLLFLSYTWAMKTPYTYVGRSDGYTLPYFVHEKQ</sequence>
<dbReference type="Gene3D" id="3.40.190.10">
    <property type="entry name" value="Periplasmic binding protein-like II"/>
    <property type="match status" value="1"/>
</dbReference>
<dbReference type="OrthoDB" id="9801912at2"/>
<dbReference type="InterPro" id="IPR039424">
    <property type="entry name" value="SBP_5"/>
</dbReference>
<dbReference type="RefSeq" id="WP_120132403.1">
    <property type="nucleotide sequence ID" value="NZ_RAHH01000008.1"/>
</dbReference>
<dbReference type="PANTHER" id="PTHR30290:SF9">
    <property type="entry name" value="OLIGOPEPTIDE-BINDING PROTEIN APPA"/>
    <property type="match status" value="1"/>
</dbReference>
<dbReference type="SUPFAM" id="SSF53850">
    <property type="entry name" value="Periplasmic binding protein-like II"/>
    <property type="match status" value="1"/>
</dbReference>
<evidence type="ECO:0000256" key="4">
    <source>
        <dbReference type="SAM" id="SignalP"/>
    </source>
</evidence>
<protein>
    <submittedName>
        <fullName evidence="6">ABC transporter substrate-binding protein</fullName>
    </submittedName>
</protein>
<name>A0A419NAY2_9GAMM</name>
<dbReference type="GO" id="GO:1904680">
    <property type="term" value="F:peptide transmembrane transporter activity"/>
    <property type="evidence" value="ECO:0007669"/>
    <property type="project" value="TreeGrafter"/>
</dbReference>
<accession>A0A419NAY2</accession>
<feature type="signal peptide" evidence="4">
    <location>
        <begin position="1"/>
        <end position="27"/>
    </location>
</feature>
<dbReference type="GO" id="GO:0030288">
    <property type="term" value="C:outer membrane-bounded periplasmic space"/>
    <property type="evidence" value="ECO:0007669"/>
    <property type="project" value="UniProtKB-ARBA"/>
</dbReference>
<keyword evidence="7" id="KW-1185">Reference proteome</keyword>
<dbReference type="CDD" id="cd08498">
    <property type="entry name" value="PBP2_NikA_DppA_OppA_like_2"/>
    <property type="match status" value="1"/>
</dbReference>
<dbReference type="GO" id="GO:0043190">
    <property type="term" value="C:ATP-binding cassette (ABC) transporter complex"/>
    <property type="evidence" value="ECO:0007669"/>
    <property type="project" value="InterPro"/>
</dbReference>
<evidence type="ECO:0000313" key="7">
    <source>
        <dbReference type="Proteomes" id="UP000284908"/>
    </source>
</evidence>
<dbReference type="Gene3D" id="3.90.76.10">
    <property type="entry name" value="Dipeptide-binding Protein, Domain 1"/>
    <property type="match status" value="1"/>
</dbReference>
<dbReference type="PIRSF" id="PIRSF002741">
    <property type="entry name" value="MppA"/>
    <property type="match status" value="1"/>
</dbReference>
<evidence type="ECO:0000259" key="5">
    <source>
        <dbReference type="Pfam" id="PF00496"/>
    </source>
</evidence>
<evidence type="ECO:0000256" key="1">
    <source>
        <dbReference type="ARBA" id="ARBA00005695"/>
    </source>
</evidence>
<organism evidence="6 7">
    <name type="scientific">Rahnella woolbedingensis</name>
    <dbReference type="NCBI Taxonomy" id="1510574"/>
    <lineage>
        <taxon>Bacteria</taxon>
        <taxon>Pseudomonadati</taxon>
        <taxon>Pseudomonadota</taxon>
        <taxon>Gammaproteobacteria</taxon>
        <taxon>Enterobacterales</taxon>
        <taxon>Yersiniaceae</taxon>
        <taxon>Rahnella</taxon>
    </lineage>
</organism>
<comment type="similarity">
    <text evidence="1">Belongs to the bacterial solute-binding protein 5 family.</text>
</comment>
<dbReference type="Pfam" id="PF00496">
    <property type="entry name" value="SBP_bac_5"/>
    <property type="match status" value="1"/>
</dbReference>
<comment type="caution">
    <text evidence="6">The sequence shown here is derived from an EMBL/GenBank/DDBJ whole genome shotgun (WGS) entry which is preliminary data.</text>
</comment>
<evidence type="ECO:0000256" key="2">
    <source>
        <dbReference type="ARBA" id="ARBA00022448"/>
    </source>
</evidence>
<dbReference type="EMBL" id="RAHH01000008">
    <property type="protein sequence ID" value="RJT45170.1"/>
    <property type="molecule type" value="Genomic_DNA"/>
</dbReference>
<dbReference type="Gene3D" id="3.10.105.10">
    <property type="entry name" value="Dipeptide-binding Protein, Domain 3"/>
    <property type="match status" value="1"/>
</dbReference>
<dbReference type="InterPro" id="IPR030678">
    <property type="entry name" value="Peptide/Ni-bd"/>
</dbReference>
<dbReference type="GO" id="GO:0015833">
    <property type="term" value="P:peptide transport"/>
    <property type="evidence" value="ECO:0007669"/>
    <property type="project" value="TreeGrafter"/>
</dbReference>
<evidence type="ECO:0000256" key="3">
    <source>
        <dbReference type="ARBA" id="ARBA00022729"/>
    </source>
</evidence>
<keyword evidence="2" id="KW-0813">Transport</keyword>
<feature type="domain" description="Solute-binding protein family 5" evidence="5">
    <location>
        <begin position="71"/>
        <end position="435"/>
    </location>
</feature>
<proteinExistence type="inferred from homology"/>
<evidence type="ECO:0000313" key="6">
    <source>
        <dbReference type="EMBL" id="RJT45170.1"/>
    </source>
</evidence>
<gene>
    <name evidence="6" type="ORF">D6C13_08800</name>
</gene>
<dbReference type="InterPro" id="IPR000914">
    <property type="entry name" value="SBP_5_dom"/>
</dbReference>
<dbReference type="PANTHER" id="PTHR30290">
    <property type="entry name" value="PERIPLASMIC BINDING COMPONENT OF ABC TRANSPORTER"/>
    <property type="match status" value="1"/>
</dbReference>